<evidence type="ECO:0000256" key="1">
    <source>
        <dbReference type="SAM" id="MobiDB-lite"/>
    </source>
</evidence>
<dbReference type="EMBL" id="WIGO01000521">
    <property type="protein sequence ID" value="KAF6809810.1"/>
    <property type="molecule type" value="Genomic_DNA"/>
</dbReference>
<feature type="region of interest" description="Disordered" evidence="1">
    <location>
        <begin position="216"/>
        <end position="265"/>
    </location>
</feature>
<name>A0A8H6MVI6_9PEZI</name>
<evidence type="ECO:0000313" key="2">
    <source>
        <dbReference type="EMBL" id="KAF6809810.1"/>
    </source>
</evidence>
<reference evidence="2" key="1">
    <citation type="journal article" date="2020" name="Phytopathology">
        <title>Genome Sequence Resources of Colletotrichum truncatum, C. plurivorum, C. musicola, and C. sojae: Four Species Pathogenic to Soybean (Glycine max).</title>
        <authorList>
            <person name="Rogerio F."/>
            <person name="Boufleur T.R."/>
            <person name="Ciampi-Guillardi M."/>
            <person name="Sukno S.A."/>
            <person name="Thon M.R."/>
            <person name="Massola Junior N.S."/>
            <person name="Baroncelli R."/>
        </authorList>
    </citation>
    <scope>NUCLEOTIDE SEQUENCE</scope>
    <source>
        <strain evidence="2">LFN00145</strain>
    </source>
</reference>
<feature type="compositionally biased region" description="Basic and acidic residues" evidence="1">
    <location>
        <begin position="362"/>
        <end position="389"/>
    </location>
</feature>
<dbReference type="AlphaFoldDB" id="A0A8H6MVI6"/>
<feature type="region of interest" description="Disordered" evidence="1">
    <location>
        <begin position="77"/>
        <end position="96"/>
    </location>
</feature>
<feature type="region of interest" description="Disordered" evidence="1">
    <location>
        <begin position="121"/>
        <end position="181"/>
    </location>
</feature>
<organism evidence="2 3">
    <name type="scientific">Colletotrichum plurivorum</name>
    <dbReference type="NCBI Taxonomy" id="2175906"/>
    <lineage>
        <taxon>Eukaryota</taxon>
        <taxon>Fungi</taxon>
        <taxon>Dikarya</taxon>
        <taxon>Ascomycota</taxon>
        <taxon>Pezizomycotina</taxon>
        <taxon>Sordariomycetes</taxon>
        <taxon>Hypocreomycetidae</taxon>
        <taxon>Glomerellales</taxon>
        <taxon>Glomerellaceae</taxon>
        <taxon>Colletotrichum</taxon>
        <taxon>Colletotrichum orchidearum species complex</taxon>
    </lineage>
</organism>
<feature type="compositionally biased region" description="Basic and acidic residues" evidence="1">
    <location>
        <begin position="163"/>
        <end position="177"/>
    </location>
</feature>
<keyword evidence="3" id="KW-1185">Reference proteome</keyword>
<feature type="compositionally biased region" description="Polar residues" evidence="1">
    <location>
        <begin position="150"/>
        <end position="159"/>
    </location>
</feature>
<sequence length="424" mass="45775">MPPALRARMDAFDGRHSSLAWVVAQAVIIGDATRPWAGIMLLAAVCRSRIDYVCVWARITQRRSIFAAGSIPSSTFPPATHLRPPTSSNTTSTSRNTVLTTRPLWHPNEHFPIAMMPEKAPRHPGHPALHVTEPSADGDPSAAKKETFYPASNSPSTSWKPRLGREPRAPKTIEYNKDGNPMGSQSRALWKAPGGSEEAVIRKLLFSILLGVWSTSRPATSPPPDSVQPPSLSIKPAISGGAQPLAPRHRPRPATDGAAGAGQNSVTLENNCPTCGGMAARHVPLRTADILQPEILRRPRLLNEPEATRCSTRSPPLPESSKELVQHQLLTKSAALRNAVPAGATTEAVAALHTVPTRAVGRRAEHRNGPSERVPGSDDERDDCPEQQHSDRVELGSHFDAHLFADSTNSASCWWEETCVSTAL</sequence>
<protein>
    <submittedName>
        <fullName evidence="2">Uncharacterized protein</fullName>
    </submittedName>
</protein>
<dbReference type="Proteomes" id="UP000654918">
    <property type="component" value="Unassembled WGS sequence"/>
</dbReference>
<proteinExistence type="predicted"/>
<comment type="caution">
    <text evidence="2">The sequence shown here is derived from an EMBL/GenBank/DDBJ whole genome shotgun (WGS) entry which is preliminary data.</text>
</comment>
<feature type="region of interest" description="Disordered" evidence="1">
    <location>
        <begin position="355"/>
        <end position="389"/>
    </location>
</feature>
<feature type="region of interest" description="Disordered" evidence="1">
    <location>
        <begin position="303"/>
        <end position="323"/>
    </location>
</feature>
<evidence type="ECO:0000313" key="3">
    <source>
        <dbReference type="Proteomes" id="UP000654918"/>
    </source>
</evidence>
<feature type="compositionally biased region" description="Low complexity" evidence="1">
    <location>
        <begin position="82"/>
        <end position="96"/>
    </location>
</feature>
<accession>A0A8H6MVI6</accession>
<gene>
    <name evidence="2" type="ORF">CPLU01_15434</name>
</gene>